<dbReference type="EMBL" id="LWBP01000100">
    <property type="protein sequence ID" value="OQP63634.1"/>
    <property type="molecule type" value="Genomic_DNA"/>
</dbReference>
<keyword evidence="2" id="KW-1185">Reference proteome</keyword>
<dbReference type="STRING" id="550983.A4R26_16820"/>
<evidence type="ECO:0000313" key="1">
    <source>
        <dbReference type="EMBL" id="OQP63634.1"/>
    </source>
</evidence>
<dbReference type="RefSeq" id="WP_081163711.1">
    <property type="nucleotide sequence ID" value="NZ_LWBP01000100.1"/>
</dbReference>
<proteinExistence type="predicted"/>
<dbReference type="AlphaFoldDB" id="A0A1V9FZ87"/>
<name>A0A1V9FZ87_9BACT</name>
<dbReference type="PROSITE" id="PS51257">
    <property type="entry name" value="PROKAR_LIPOPROTEIN"/>
    <property type="match status" value="1"/>
</dbReference>
<organism evidence="1 2">
    <name type="scientific">Niastella populi</name>
    <dbReference type="NCBI Taxonomy" id="550983"/>
    <lineage>
        <taxon>Bacteria</taxon>
        <taxon>Pseudomonadati</taxon>
        <taxon>Bacteroidota</taxon>
        <taxon>Chitinophagia</taxon>
        <taxon>Chitinophagales</taxon>
        <taxon>Chitinophagaceae</taxon>
        <taxon>Niastella</taxon>
    </lineage>
</organism>
<evidence type="ECO:0000313" key="2">
    <source>
        <dbReference type="Proteomes" id="UP000192276"/>
    </source>
</evidence>
<accession>A0A1V9FZ87</accession>
<dbReference type="OrthoDB" id="658746at2"/>
<gene>
    <name evidence="1" type="ORF">A4R26_16820</name>
</gene>
<sequence length="154" mass="17153">MQKLVLYSSLCLIVIAACSKDKFQDKPTIEIKSISPTYVTALSGAYTEIEMEFTDKQGDLDSVYLFKERLNTLVKPILAPFLPYPVPKFPEKSKGVLKVTLYNTDLAATANPSSKPDEPFGKEPDTIQFKIVVRDKSGNVSDTTTTQQLIIERS</sequence>
<reference evidence="2" key="1">
    <citation type="submission" date="2016-04" db="EMBL/GenBank/DDBJ databases">
        <authorList>
            <person name="Chen L."/>
            <person name="Zhuang W."/>
            <person name="Wang G."/>
        </authorList>
    </citation>
    <scope>NUCLEOTIDE SEQUENCE [LARGE SCALE GENOMIC DNA]</scope>
    <source>
        <strain evidence="2">208</strain>
    </source>
</reference>
<protein>
    <submittedName>
        <fullName evidence="1">Uncharacterized protein</fullName>
    </submittedName>
</protein>
<comment type="caution">
    <text evidence="1">The sequence shown here is derived from an EMBL/GenBank/DDBJ whole genome shotgun (WGS) entry which is preliminary data.</text>
</comment>
<dbReference type="Proteomes" id="UP000192276">
    <property type="component" value="Unassembled WGS sequence"/>
</dbReference>